<sequence length="274" mass="30557">MLLPLTGAQAQLRPQLSLSVGPTYSLMTMQRSAGTPSGFRADRYFWPMGELRLAWPLAPQLSLETMLGLTEMQPGIQYRHQYGKASTSTGLGPLLQTGLALRRPDLLTFGSRLGLDATLGAAVAWLARSYRPDRLHEFYPGQRQPVPGRPLVVYTSHQLHRNTWLLNGGIRLRYALTPNRNLLLSLDYTQGLRPLLEMRTQRLTYLNAHGKPQEGGFVLRDRGSRIALQLGYGWLLGPIGERATTRTPRYGRADTPLAAPSEEELPTFSEPPTE</sequence>
<name>A0A7Y7PNH3_9BACT</name>
<accession>A0A7Y7PNH3</accession>
<keyword evidence="3" id="KW-1185">Reference proteome</keyword>
<dbReference type="Proteomes" id="UP000565521">
    <property type="component" value="Unassembled WGS sequence"/>
</dbReference>
<proteinExistence type="predicted"/>
<reference evidence="2 3" key="1">
    <citation type="submission" date="2020-05" db="EMBL/GenBank/DDBJ databases">
        <title>Hymenobacter terrestris sp. nov. and Hymenobacter lapidiphilus sp. nov., isolated from regoliths in Antarctica.</title>
        <authorList>
            <person name="Sedlacek I."/>
            <person name="Pantucek R."/>
            <person name="Zeman M."/>
            <person name="Holochova P."/>
            <person name="Kralova S."/>
            <person name="Stankova E."/>
            <person name="Sedo O."/>
            <person name="Micenkova L."/>
            <person name="Svec P."/>
            <person name="Gupta V."/>
            <person name="Sood U."/>
            <person name="Korpole U.S."/>
            <person name="Lal R."/>
        </authorList>
    </citation>
    <scope>NUCLEOTIDE SEQUENCE [LARGE SCALE GENOMIC DNA]</scope>
    <source>
        <strain evidence="2 3">P5342</strain>
    </source>
</reference>
<comment type="caution">
    <text evidence="2">The sequence shown here is derived from an EMBL/GenBank/DDBJ whole genome shotgun (WGS) entry which is preliminary data.</text>
</comment>
<evidence type="ECO:0000256" key="1">
    <source>
        <dbReference type="SAM" id="MobiDB-lite"/>
    </source>
</evidence>
<dbReference type="RefSeq" id="WP_176907983.1">
    <property type="nucleotide sequence ID" value="NZ_JABKAU010000010.1"/>
</dbReference>
<dbReference type="EMBL" id="JABKAU010000010">
    <property type="protein sequence ID" value="NVO31071.1"/>
    <property type="molecule type" value="Genomic_DNA"/>
</dbReference>
<protein>
    <submittedName>
        <fullName evidence="2">Uncharacterized protein</fullName>
    </submittedName>
</protein>
<evidence type="ECO:0000313" key="3">
    <source>
        <dbReference type="Proteomes" id="UP000565521"/>
    </source>
</evidence>
<evidence type="ECO:0000313" key="2">
    <source>
        <dbReference type="EMBL" id="NVO31071.1"/>
    </source>
</evidence>
<gene>
    <name evidence="2" type="ORF">HW554_07610</name>
</gene>
<feature type="region of interest" description="Disordered" evidence="1">
    <location>
        <begin position="245"/>
        <end position="274"/>
    </location>
</feature>
<organism evidence="2 3">
    <name type="scientific">Hymenobacter lapidiphilus</name>
    <dbReference type="NCBI Taxonomy" id="2608003"/>
    <lineage>
        <taxon>Bacteria</taxon>
        <taxon>Pseudomonadati</taxon>
        <taxon>Bacteroidota</taxon>
        <taxon>Cytophagia</taxon>
        <taxon>Cytophagales</taxon>
        <taxon>Hymenobacteraceae</taxon>
        <taxon>Hymenobacter</taxon>
    </lineage>
</organism>
<dbReference type="AlphaFoldDB" id="A0A7Y7PNH3"/>